<feature type="signal peptide" evidence="1">
    <location>
        <begin position="1"/>
        <end position="18"/>
    </location>
</feature>
<dbReference type="EMBL" id="MU802078">
    <property type="protein sequence ID" value="KAJ3982091.1"/>
    <property type="molecule type" value="Genomic_DNA"/>
</dbReference>
<organism evidence="2 3">
    <name type="scientific">Lentinula detonsa</name>
    <dbReference type="NCBI Taxonomy" id="2804962"/>
    <lineage>
        <taxon>Eukaryota</taxon>
        <taxon>Fungi</taxon>
        <taxon>Dikarya</taxon>
        <taxon>Basidiomycota</taxon>
        <taxon>Agaricomycotina</taxon>
        <taxon>Agaricomycetes</taxon>
        <taxon>Agaricomycetidae</taxon>
        <taxon>Agaricales</taxon>
        <taxon>Marasmiineae</taxon>
        <taxon>Omphalotaceae</taxon>
        <taxon>Lentinula</taxon>
    </lineage>
</organism>
<dbReference type="Proteomes" id="UP001163850">
    <property type="component" value="Unassembled WGS sequence"/>
</dbReference>
<gene>
    <name evidence="2" type="ORF">F5890DRAFT_1531867</name>
</gene>
<evidence type="ECO:0000256" key="1">
    <source>
        <dbReference type="SAM" id="SignalP"/>
    </source>
</evidence>
<protein>
    <submittedName>
        <fullName evidence="2">Uncharacterized protein</fullName>
    </submittedName>
</protein>
<evidence type="ECO:0000313" key="3">
    <source>
        <dbReference type="Proteomes" id="UP001163850"/>
    </source>
</evidence>
<comment type="caution">
    <text evidence="2">The sequence shown here is derived from an EMBL/GenBank/DDBJ whole genome shotgun (WGS) entry which is preliminary data.</text>
</comment>
<dbReference type="AlphaFoldDB" id="A0AA38UQY7"/>
<sequence>MSNANLSLLLSGLTLVKANTGKVSIEQLHDSLQDDDITKVVHCLKTLQEEEPSLQSYVIRGMNFHQSHSDPSDKKEVLSVRLYSDKEGKKYVRSVHIHKDGSFQSNRSKD</sequence>
<feature type="chain" id="PRO_5041213366" evidence="1">
    <location>
        <begin position="19"/>
        <end position="110"/>
    </location>
</feature>
<evidence type="ECO:0000313" key="2">
    <source>
        <dbReference type="EMBL" id="KAJ3982091.1"/>
    </source>
</evidence>
<reference evidence="2" key="1">
    <citation type="submission" date="2022-08" db="EMBL/GenBank/DDBJ databases">
        <authorList>
            <consortium name="DOE Joint Genome Institute"/>
            <person name="Min B."/>
            <person name="Riley R."/>
            <person name="Sierra-Patev S."/>
            <person name="Naranjo-Ortiz M."/>
            <person name="Looney B."/>
            <person name="Konkel Z."/>
            <person name="Slot J.C."/>
            <person name="Sakamoto Y."/>
            <person name="Steenwyk J.L."/>
            <person name="Rokas A."/>
            <person name="Carro J."/>
            <person name="Camarero S."/>
            <person name="Ferreira P."/>
            <person name="Molpeceres G."/>
            <person name="Ruiz-Duenas F.J."/>
            <person name="Serrano A."/>
            <person name="Henrissat B."/>
            <person name="Drula E."/>
            <person name="Hughes K.W."/>
            <person name="Mata J.L."/>
            <person name="Ishikawa N.K."/>
            <person name="Vargas-Isla R."/>
            <person name="Ushijima S."/>
            <person name="Smith C.A."/>
            <person name="Ahrendt S."/>
            <person name="Andreopoulos W."/>
            <person name="He G."/>
            <person name="Labutti K."/>
            <person name="Lipzen A."/>
            <person name="Ng V."/>
            <person name="Sandor L."/>
            <person name="Barry K."/>
            <person name="Martinez A.T."/>
            <person name="Xiao Y."/>
            <person name="Gibbons J.G."/>
            <person name="Terashima K."/>
            <person name="Hibbett D.S."/>
            <person name="Grigoriev I.V."/>
        </authorList>
    </citation>
    <scope>NUCLEOTIDE SEQUENCE</scope>
    <source>
        <strain evidence="2">TFB7829</strain>
    </source>
</reference>
<accession>A0AA38UQY7</accession>
<keyword evidence="1" id="KW-0732">Signal</keyword>
<name>A0AA38UQY7_9AGAR</name>
<proteinExistence type="predicted"/>